<evidence type="ECO:0000256" key="1">
    <source>
        <dbReference type="SAM" id="Phobius"/>
    </source>
</evidence>
<reference evidence="2" key="1">
    <citation type="submission" date="2016-01" db="EMBL/GenBank/DDBJ databases">
        <title>Reference transcriptome for the parasite Schistocephalus solidus: insights into the molecular evolution of parasitism.</title>
        <authorList>
            <person name="Hebert F.O."/>
            <person name="Grambauer S."/>
            <person name="Barber I."/>
            <person name="Landry C.R."/>
            <person name="Aubin-Horth N."/>
        </authorList>
    </citation>
    <scope>NUCLEOTIDE SEQUENCE</scope>
</reference>
<gene>
    <name evidence="2" type="ORF">TR125945</name>
</gene>
<evidence type="ECO:0000313" key="2">
    <source>
        <dbReference type="EMBL" id="JAP57282.1"/>
    </source>
</evidence>
<accession>A0A0X3Q959</accession>
<feature type="transmembrane region" description="Helical" evidence="1">
    <location>
        <begin position="27"/>
        <end position="47"/>
    </location>
</feature>
<feature type="transmembrane region" description="Helical" evidence="1">
    <location>
        <begin position="59"/>
        <end position="76"/>
    </location>
</feature>
<organism evidence="2">
    <name type="scientific">Schistocephalus solidus</name>
    <name type="common">Tapeworm</name>
    <dbReference type="NCBI Taxonomy" id="70667"/>
    <lineage>
        <taxon>Eukaryota</taxon>
        <taxon>Metazoa</taxon>
        <taxon>Spiralia</taxon>
        <taxon>Lophotrochozoa</taxon>
        <taxon>Platyhelminthes</taxon>
        <taxon>Cestoda</taxon>
        <taxon>Eucestoda</taxon>
        <taxon>Diphyllobothriidea</taxon>
        <taxon>Diphyllobothriidae</taxon>
        <taxon>Schistocephalus</taxon>
    </lineage>
</organism>
<keyword evidence="1" id="KW-0812">Transmembrane</keyword>
<keyword evidence="1" id="KW-0472">Membrane</keyword>
<dbReference type="AlphaFoldDB" id="A0A0X3Q959"/>
<sequence length="116" mass="13712">MYPGKKLENHVQSQTLPMDLSRNSKFLLWKIIGSWSCLAIPCTLHFLRQIVYFQRHWQELPNVFLFILPATFYIPLNSKNHKLKRNVRGKCNFSDSVILKKSSVRMGINHGQYCFR</sequence>
<dbReference type="EMBL" id="GEEE01005943">
    <property type="protein sequence ID" value="JAP57282.1"/>
    <property type="molecule type" value="Transcribed_RNA"/>
</dbReference>
<name>A0A0X3Q959_SCHSO</name>
<proteinExistence type="predicted"/>
<protein>
    <submittedName>
        <fullName evidence="2">Uncharacterized protein</fullName>
    </submittedName>
</protein>
<dbReference type="EMBL" id="GEEE01023557">
    <property type="protein sequence ID" value="JAP39668.1"/>
    <property type="molecule type" value="Transcribed_RNA"/>
</dbReference>
<keyword evidence="1" id="KW-1133">Transmembrane helix</keyword>